<dbReference type="InterPro" id="IPR036857">
    <property type="entry name" value="Thyroglobulin_1_sf"/>
</dbReference>
<dbReference type="CDD" id="cd16234">
    <property type="entry name" value="EFh_SPARC_SMOC"/>
    <property type="match status" value="1"/>
</dbReference>
<feature type="disulfide bond" evidence="7">
    <location>
        <begin position="170"/>
        <end position="190"/>
    </location>
</feature>
<dbReference type="InterPro" id="IPR051950">
    <property type="entry name" value="Dev_reg/Prot_inhib"/>
</dbReference>
<feature type="disulfide bond" evidence="7">
    <location>
        <begin position="304"/>
        <end position="311"/>
    </location>
</feature>
<evidence type="ECO:0000256" key="7">
    <source>
        <dbReference type="PROSITE-ProRule" id="PRU00500"/>
    </source>
</evidence>
<dbReference type="Pfam" id="PF00086">
    <property type="entry name" value="Thyroglobulin_1"/>
    <property type="match status" value="2"/>
</dbReference>
<reference evidence="10" key="2">
    <citation type="submission" date="2025-09" db="UniProtKB">
        <authorList>
            <consortium name="Ensembl"/>
        </authorList>
    </citation>
    <scope>IDENTIFICATION</scope>
</reference>
<organism evidence="10 11">
    <name type="scientific">Seriola lalandi dorsalis</name>
    <dbReference type="NCBI Taxonomy" id="1841481"/>
    <lineage>
        <taxon>Eukaryota</taxon>
        <taxon>Metazoa</taxon>
        <taxon>Chordata</taxon>
        <taxon>Craniata</taxon>
        <taxon>Vertebrata</taxon>
        <taxon>Euteleostomi</taxon>
        <taxon>Actinopterygii</taxon>
        <taxon>Neopterygii</taxon>
        <taxon>Teleostei</taxon>
        <taxon>Neoteleostei</taxon>
        <taxon>Acanthomorphata</taxon>
        <taxon>Carangaria</taxon>
        <taxon>Carangiformes</taxon>
        <taxon>Carangidae</taxon>
        <taxon>Seriola</taxon>
    </lineage>
</organism>
<dbReference type="Ensembl" id="ENSSLDT00000009905.1">
    <property type="protein sequence ID" value="ENSSLDP00000009571.1"/>
    <property type="gene ID" value="ENSSLDG00000006722.1"/>
</dbReference>
<keyword evidence="4" id="KW-0677">Repeat</keyword>
<dbReference type="SUPFAM" id="SSF47473">
    <property type="entry name" value="EF-hand"/>
    <property type="match status" value="1"/>
</dbReference>
<dbReference type="InterPro" id="IPR002350">
    <property type="entry name" value="Kazal_dom"/>
</dbReference>
<sequence>MLPASPQLLKFIHSLVCQIGALTVKMSGVRKTPTPHSLLLLGHPEMSSCSDVLTVPFLITENMWPRGCVLDCQRGRHRAVCGSNGRLYKSLCAFQRAQCINTQLRLAPRAHCSDLSLSKCQLARAQALEANAHSGGSHVSPAAAMFVPRCHQDGHFLPVQCHNQTGYCWCSTPDGKPLSGTSVLHLIPNCTGQIHFIQSYTNVWQIKGRDTFAKDSFIRYKRCLTHHSKIFKYTNTILILSSSELTAPPIWVTILMNSVRRPTGKSFHMCRERASLLSQMHSAWQEERFIPECTADGRYSPVQCHTATGYCWCVRVDSGRPLSGTSTVVMWSGHSDLNMLLYSVPTGCPGARKEQFLQSLVRALQSANAPPSNAPSPFSNTPSSTTPSSSSSSSSSPLNVAPSTTLEAVDSSRPEEVLQWHFSQLDVDSSGVLSEREARPLRQFLRRRLKPRRCAKKFAQYCDRDGDRGLTLEELRVYKQGKLMITFITNQSIYTNPSIIFFN</sequence>
<dbReference type="GO" id="GO:0030198">
    <property type="term" value="P:extracellular matrix organization"/>
    <property type="evidence" value="ECO:0007669"/>
    <property type="project" value="TreeGrafter"/>
</dbReference>
<dbReference type="SUPFAM" id="SSF100895">
    <property type="entry name" value="Kazal-type serine protease inhibitors"/>
    <property type="match status" value="1"/>
</dbReference>
<evidence type="ECO:0000259" key="9">
    <source>
        <dbReference type="PROSITE" id="PS51162"/>
    </source>
</evidence>
<dbReference type="Gene3D" id="4.10.800.10">
    <property type="entry name" value="Thyroglobulin type-1"/>
    <property type="match status" value="2"/>
</dbReference>
<comment type="caution">
    <text evidence="7">Lacks conserved residue(s) required for the propagation of feature annotation.</text>
</comment>
<keyword evidence="5 7" id="KW-1015">Disulfide bond</keyword>
<dbReference type="GO" id="GO:0005604">
    <property type="term" value="C:basement membrane"/>
    <property type="evidence" value="ECO:0007669"/>
    <property type="project" value="TreeGrafter"/>
</dbReference>
<evidence type="ECO:0000313" key="10">
    <source>
        <dbReference type="Ensembl" id="ENSSLDP00000009571.1"/>
    </source>
</evidence>
<reference evidence="10" key="1">
    <citation type="submission" date="2025-08" db="UniProtKB">
        <authorList>
            <consortium name="Ensembl"/>
        </authorList>
    </citation>
    <scope>IDENTIFICATION</scope>
</reference>
<keyword evidence="3" id="KW-0732">Signal</keyword>
<protein>
    <recommendedName>
        <fullName evidence="9">Thyroglobulin type-1 domain-containing protein</fullName>
    </recommendedName>
</protein>
<dbReference type="Proteomes" id="UP000261360">
    <property type="component" value="Unplaced"/>
</dbReference>
<dbReference type="PANTHER" id="PTHR12352:SF13">
    <property type="entry name" value="SPARC-RELATED MODULAR CALCIUM-BINDING PROTEIN 1"/>
    <property type="match status" value="1"/>
</dbReference>
<feature type="domain" description="Thyroglobulin type-1" evidence="9">
    <location>
        <begin position="117"/>
        <end position="190"/>
    </location>
</feature>
<evidence type="ECO:0000256" key="8">
    <source>
        <dbReference type="SAM" id="MobiDB-lite"/>
    </source>
</evidence>
<dbReference type="GO" id="GO:0005615">
    <property type="term" value="C:extracellular space"/>
    <property type="evidence" value="ECO:0007669"/>
    <property type="project" value="TreeGrafter"/>
</dbReference>
<proteinExistence type="predicted"/>
<dbReference type="InterPro" id="IPR011992">
    <property type="entry name" value="EF-hand-dom_pair"/>
</dbReference>
<dbReference type="InterPro" id="IPR000716">
    <property type="entry name" value="Thyroglobulin_1"/>
</dbReference>
<feature type="compositionally biased region" description="Low complexity" evidence="8">
    <location>
        <begin position="367"/>
        <end position="404"/>
    </location>
</feature>
<dbReference type="FunFam" id="4.10.800.10:FF:000004">
    <property type="entry name" value="SPARC-related modular calcium-binding protein 1"/>
    <property type="match status" value="1"/>
</dbReference>
<name>A0A3B4WZU7_SERLL</name>
<feature type="region of interest" description="Disordered" evidence="8">
    <location>
        <begin position="367"/>
        <end position="408"/>
    </location>
</feature>
<dbReference type="CDD" id="cd00191">
    <property type="entry name" value="TY"/>
    <property type="match status" value="2"/>
</dbReference>
<dbReference type="Gene3D" id="1.10.238.10">
    <property type="entry name" value="EF-hand"/>
    <property type="match status" value="1"/>
</dbReference>
<dbReference type="SMART" id="SM00211">
    <property type="entry name" value="TY"/>
    <property type="match status" value="2"/>
</dbReference>
<dbReference type="SUPFAM" id="SSF57610">
    <property type="entry name" value="Thyroglobulin type-1 domain"/>
    <property type="match status" value="2"/>
</dbReference>
<dbReference type="AlphaFoldDB" id="A0A3B4WZU7"/>
<dbReference type="GO" id="GO:0005509">
    <property type="term" value="F:calcium ion binding"/>
    <property type="evidence" value="ECO:0007669"/>
    <property type="project" value="InterPro"/>
</dbReference>
<dbReference type="Pfam" id="PF07648">
    <property type="entry name" value="Kazal_2"/>
    <property type="match status" value="1"/>
</dbReference>
<dbReference type="GeneTree" id="ENSGT00390000018436"/>
<dbReference type="SMART" id="SM00280">
    <property type="entry name" value="KAZAL"/>
    <property type="match status" value="1"/>
</dbReference>
<dbReference type="CDD" id="cd00104">
    <property type="entry name" value="KAZAL_FS"/>
    <property type="match status" value="1"/>
</dbReference>
<evidence type="ECO:0000256" key="3">
    <source>
        <dbReference type="ARBA" id="ARBA00022729"/>
    </source>
</evidence>
<dbReference type="Gene3D" id="3.30.60.30">
    <property type="match status" value="1"/>
</dbReference>
<evidence type="ECO:0000256" key="4">
    <source>
        <dbReference type="ARBA" id="ARBA00022737"/>
    </source>
</evidence>
<dbReference type="InterPro" id="IPR036058">
    <property type="entry name" value="Kazal_dom_sf"/>
</dbReference>
<evidence type="ECO:0000256" key="5">
    <source>
        <dbReference type="ARBA" id="ARBA00023157"/>
    </source>
</evidence>
<evidence type="ECO:0000256" key="6">
    <source>
        <dbReference type="ARBA" id="ARBA00023180"/>
    </source>
</evidence>
<evidence type="ECO:0000256" key="2">
    <source>
        <dbReference type="ARBA" id="ARBA00022525"/>
    </source>
</evidence>
<dbReference type="Pfam" id="PF10591">
    <property type="entry name" value="SPARC_Ca_bdg"/>
    <property type="match status" value="1"/>
</dbReference>
<comment type="subcellular location">
    <subcellularLocation>
        <location evidence="1">Secreted</location>
        <location evidence="1">Extracellular space</location>
        <location evidence="1">Extracellular matrix</location>
    </subcellularLocation>
</comment>
<dbReference type="GO" id="GO:0008201">
    <property type="term" value="F:heparin binding"/>
    <property type="evidence" value="ECO:0007669"/>
    <property type="project" value="TreeGrafter"/>
</dbReference>
<evidence type="ECO:0000256" key="1">
    <source>
        <dbReference type="ARBA" id="ARBA00004498"/>
    </source>
</evidence>
<feature type="disulfide bond" evidence="7">
    <location>
        <begin position="161"/>
        <end position="168"/>
    </location>
</feature>
<keyword evidence="2" id="KW-0964">Secreted</keyword>
<dbReference type="InterPro" id="IPR019577">
    <property type="entry name" value="SPARC/Testican_Ca-bd-dom"/>
</dbReference>
<dbReference type="PROSITE" id="PS00484">
    <property type="entry name" value="THYROGLOBULIN_1_1"/>
    <property type="match status" value="1"/>
</dbReference>
<feature type="domain" description="Thyroglobulin type-1" evidence="9">
    <location>
        <begin position="267"/>
        <end position="348"/>
    </location>
</feature>
<dbReference type="PANTHER" id="PTHR12352">
    <property type="entry name" value="SECRETED MODULAR CALCIUM-BINDING PROTEIN"/>
    <property type="match status" value="1"/>
</dbReference>
<keyword evidence="11" id="KW-1185">Reference proteome</keyword>
<dbReference type="PROSITE" id="PS51162">
    <property type="entry name" value="THYROGLOBULIN_1_2"/>
    <property type="match status" value="2"/>
</dbReference>
<accession>A0A3B4WZU7</accession>
<evidence type="ECO:0000313" key="11">
    <source>
        <dbReference type="Proteomes" id="UP000261360"/>
    </source>
</evidence>
<keyword evidence="6" id="KW-0325">Glycoprotein</keyword>
<dbReference type="GO" id="GO:0050840">
    <property type="term" value="F:extracellular matrix binding"/>
    <property type="evidence" value="ECO:0007669"/>
    <property type="project" value="TreeGrafter"/>
</dbReference>